<name>A0A8J1UXQ0_OWEFU</name>
<evidence type="ECO:0000313" key="2">
    <source>
        <dbReference type="Proteomes" id="UP000749559"/>
    </source>
</evidence>
<evidence type="ECO:0000313" key="1">
    <source>
        <dbReference type="EMBL" id="CAH1790531.1"/>
    </source>
</evidence>
<dbReference type="PROSITE" id="PS50802">
    <property type="entry name" value="OTU"/>
    <property type="match status" value="1"/>
</dbReference>
<dbReference type="Pfam" id="PF02338">
    <property type="entry name" value="OTU"/>
    <property type="match status" value="1"/>
</dbReference>
<dbReference type="OrthoDB" id="409956at2759"/>
<sequence length="183" mass="20644">MGDCLFEALSDQLKRLTSAQVSANNLRQLLLECIQVHPILPNGEHVMTLFDSEDNKDWQQFAATLEPTEDLPNRQLSWYTDEYMAKPGVWGDNLMLYAFTKLYGIDVAIYSAGTDEPYTMAAEDEHGNQQRMTAKLGFIPHLHFVSVINKTGKKSEGDGVDTVFEQDYAKTWALHKITPGTVE</sequence>
<accession>A0A8J1UXQ0</accession>
<protein>
    <submittedName>
        <fullName evidence="1">Uncharacterized protein</fullName>
    </submittedName>
</protein>
<dbReference type="InterPro" id="IPR038765">
    <property type="entry name" value="Papain-like_cys_pep_sf"/>
</dbReference>
<proteinExistence type="predicted"/>
<reference evidence="1" key="1">
    <citation type="submission" date="2022-03" db="EMBL/GenBank/DDBJ databases">
        <authorList>
            <person name="Martin C."/>
        </authorList>
    </citation>
    <scope>NUCLEOTIDE SEQUENCE</scope>
</reference>
<dbReference type="Proteomes" id="UP000749559">
    <property type="component" value="Unassembled WGS sequence"/>
</dbReference>
<dbReference type="EMBL" id="CAIIXF020000007">
    <property type="protein sequence ID" value="CAH1790531.1"/>
    <property type="molecule type" value="Genomic_DNA"/>
</dbReference>
<comment type="caution">
    <text evidence="1">The sequence shown here is derived from an EMBL/GenBank/DDBJ whole genome shotgun (WGS) entry which is preliminary data.</text>
</comment>
<keyword evidence="2" id="KW-1185">Reference proteome</keyword>
<organism evidence="1 2">
    <name type="scientific">Owenia fusiformis</name>
    <name type="common">Polychaete worm</name>
    <dbReference type="NCBI Taxonomy" id="6347"/>
    <lineage>
        <taxon>Eukaryota</taxon>
        <taxon>Metazoa</taxon>
        <taxon>Spiralia</taxon>
        <taxon>Lophotrochozoa</taxon>
        <taxon>Annelida</taxon>
        <taxon>Polychaeta</taxon>
        <taxon>Sedentaria</taxon>
        <taxon>Canalipalpata</taxon>
        <taxon>Sabellida</taxon>
        <taxon>Oweniida</taxon>
        <taxon>Oweniidae</taxon>
        <taxon>Owenia</taxon>
    </lineage>
</organism>
<dbReference type="Gene3D" id="3.90.70.80">
    <property type="match status" value="1"/>
</dbReference>
<gene>
    <name evidence="1" type="ORF">OFUS_LOCUS15724</name>
</gene>
<dbReference type="SUPFAM" id="SSF54001">
    <property type="entry name" value="Cysteine proteinases"/>
    <property type="match status" value="1"/>
</dbReference>
<dbReference type="CDD" id="cd22758">
    <property type="entry name" value="OTU_232R-like"/>
    <property type="match status" value="1"/>
</dbReference>
<dbReference type="InterPro" id="IPR003323">
    <property type="entry name" value="OTU_dom"/>
</dbReference>
<dbReference type="AlphaFoldDB" id="A0A8J1UXQ0"/>